<evidence type="ECO:0000313" key="5">
    <source>
        <dbReference type="Proteomes" id="UP001174694"/>
    </source>
</evidence>
<reference evidence="4" key="1">
    <citation type="submission" date="2022-07" db="EMBL/GenBank/DDBJ databases">
        <title>Fungi with potential for degradation of polypropylene.</title>
        <authorList>
            <person name="Gostincar C."/>
        </authorList>
    </citation>
    <scope>NUCLEOTIDE SEQUENCE</scope>
    <source>
        <strain evidence="4">EXF-13308</strain>
    </source>
</reference>
<dbReference type="PANTHER" id="PTHR10366">
    <property type="entry name" value="NAD DEPENDENT EPIMERASE/DEHYDRATASE"/>
    <property type="match status" value="1"/>
</dbReference>
<dbReference type="Proteomes" id="UP001174694">
    <property type="component" value="Unassembled WGS sequence"/>
</dbReference>
<keyword evidence="1" id="KW-0560">Oxidoreductase</keyword>
<evidence type="ECO:0000259" key="3">
    <source>
        <dbReference type="Pfam" id="PF01370"/>
    </source>
</evidence>
<keyword evidence="5" id="KW-1185">Reference proteome</keyword>
<accession>A0AA38RAP6</accession>
<name>A0AA38RAP6_9PEZI</name>
<feature type="domain" description="NAD-dependent epimerase/dehydratase" evidence="3">
    <location>
        <begin position="10"/>
        <end position="260"/>
    </location>
</feature>
<comment type="caution">
    <text evidence="4">The sequence shown here is derived from an EMBL/GenBank/DDBJ whole genome shotgun (WGS) entry which is preliminary data.</text>
</comment>
<evidence type="ECO:0000313" key="4">
    <source>
        <dbReference type="EMBL" id="KAJ9143497.1"/>
    </source>
</evidence>
<dbReference type="AlphaFoldDB" id="A0AA38RAP6"/>
<evidence type="ECO:0000256" key="2">
    <source>
        <dbReference type="ARBA" id="ARBA00023445"/>
    </source>
</evidence>
<dbReference type="EMBL" id="JANBVO010000019">
    <property type="protein sequence ID" value="KAJ9143497.1"/>
    <property type="molecule type" value="Genomic_DNA"/>
</dbReference>
<protein>
    <submittedName>
        <fullName evidence="4">NAD-dependent epimerase/dehydratase</fullName>
    </submittedName>
</protein>
<dbReference type="InterPro" id="IPR036291">
    <property type="entry name" value="NAD(P)-bd_dom_sf"/>
</dbReference>
<organism evidence="4 5">
    <name type="scientific">Pleurostoma richardsiae</name>
    <dbReference type="NCBI Taxonomy" id="41990"/>
    <lineage>
        <taxon>Eukaryota</taxon>
        <taxon>Fungi</taxon>
        <taxon>Dikarya</taxon>
        <taxon>Ascomycota</taxon>
        <taxon>Pezizomycotina</taxon>
        <taxon>Sordariomycetes</taxon>
        <taxon>Sordariomycetidae</taxon>
        <taxon>Calosphaeriales</taxon>
        <taxon>Pleurostomataceae</taxon>
        <taxon>Pleurostoma</taxon>
    </lineage>
</organism>
<dbReference type="InterPro" id="IPR050425">
    <property type="entry name" value="NAD(P)_dehydrat-like"/>
</dbReference>
<gene>
    <name evidence="4" type="ORF">NKR23_g6569</name>
</gene>
<dbReference type="Gene3D" id="3.40.50.720">
    <property type="entry name" value="NAD(P)-binding Rossmann-like Domain"/>
    <property type="match status" value="1"/>
</dbReference>
<dbReference type="Pfam" id="PF01370">
    <property type="entry name" value="Epimerase"/>
    <property type="match status" value="1"/>
</dbReference>
<dbReference type="InterPro" id="IPR001509">
    <property type="entry name" value="Epimerase_deHydtase"/>
</dbReference>
<sequence>MSSIPPRSTVLVTGVTGYIGSHVADQLLEAGFRVRGTVRNVSKAKGLTKLWEEKYGEGRFETIVVQDITEPGALDEAVKGVSGIAHVASNVTFDSDPNIVINDVLRALYSILDAASKSSTVKSFVYTSSASALAPAVYSVPRKLDASSFNEEAVKKAWAPPPYTTDRAFDVYAASKTQGDQAVLAYSKEKKPHFVITSVVIGLNFGKVLDPFIPASSGDFVRQLFNGQLELLKSIEYQWFVDVQDSARLHVAALTNPDVKNERIISYAHHFTWNDVLKHLRQIRPDHDWVDDFTDNSLVDLSEIDNAGGTALLKAMGRSGWTPLEESLRLNMDSLNPTL</sequence>
<proteinExistence type="inferred from homology"/>
<evidence type="ECO:0000256" key="1">
    <source>
        <dbReference type="ARBA" id="ARBA00023002"/>
    </source>
</evidence>
<dbReference type="GO" id="GO:0016616">
    <property type="term" value="F:oxidoreductase activity, acting on the CH-OH group of donors, NAD or NADP as acceptor"/>
    <property type="evidence" value="ECO:0007669"/>
    <property type="project" value="TreeGrafter"/>
</dbReference>
<dbReference type="SUPFAM" id="SSF51735">
    <property type="entry name" value="NAD(P)-binding Rossmann-fold domains"/>
    <property type="match status" value="1"/>
</dbReference>
<comment type="similarity">
    <text evidence="2">Belongs to the NAD(P)-dependent epimerase/dehydratase family. Dihydroflavonol-4-reductase subfamily.</text>
</comment>
<dbReference type="PANTHER" id="PTHR10366:SF562">
    <property type="entry name" value="ALDEHYDE REDUCTASE II (AFU_ORTHOLOGUE AFUA_1G11360)"/>
    <property type="match status" value="1"/>
</dbReference>
<dbReference type="FunFam" id="3.40.50.720:FF:000426">
    <property type="entry name" value="Aldehyde reductase 2"/>
    <property type="match status" value="1"/>
</dbReference>